<sequence length="235" mass="26596">MGFNPRFGLCLIARDCLQSQTGPQTVRTEGFKLSRFRPASGFQTRSTFTANSRRDGGRSCAGERGRSGAEQVGDGREPYGDEDSLAVICKDIIQKWSETTNSISQEKNVEDEVHAIASMIEKQAQIVVKQKDTSEEEKSRKAAVLAQYANITDEEDEDEESHGTSGAFNFEDKSLFKNTNVESVLVAKKAEREKAREDAQKKKEQDKLQREKDKLAKQERKEKEKKRTQKGERKR</sequence>
<evidence type="ECO:0000313" key="2">
    <source>
        <dbReference type="EMBL" id="GCC34217.1"/>
    </source>
</evidence>
<proteinExistence type="predicted"/>
<dbReference type="Proteomes" id="UP000287033">
    <property type="component" value="Unassembled WGS sequence"/>
</dbReference>
<feature type="compositionally biased region" description="Basic residues" evidence="1">
    <location>
        <begin position="223"/>
        <end position="235"/>
    </location>
</feature>
<name>A0A401SUY1_CHIPU</name>
<feature type="region of interest" description="Disordered" evidence="1">
    <location>
        <begin position="48"/>
        <end position="80"/>
    </location>
</feature>
<protein>
    <submittedName>
        <fullName evidence="2">Uncharacterized protein</fullName>
    </submittedName>
</protein>
<comment type="caution">
    <text evidence="2">The sequence shown here is derived from an EMBL/GenBank/DDBJ whole genome shotgun (WGS) entry which is preliminary data.</text>
</comment>
<keyword evidence="3" id="KW-1185">Reference proteome</keyword>
<evidence type="ECO:0000313" key="3">
    <source>
        <dbReference type="Proteomes" id="UP000287033"/>
    </source>
</evidence>
<evidence type="ECO:0000256" key="1">
    <source>
        <dbReference type="SAM" id="MobiDB-lite"/>
    </source>
</evidence>
<feature type="compositionally biased region" description="Basic and acidic residues" evidence="1">
    <location>
        <begin position="52"/>
        <end position="79"/>
    </location>
</feature>
<dbReference type="AlphaFoldDB" id="A0A401SUY1"/>
<feature type="region of interest" description="Disordered" evidence="1">
    <location>
        <begin position="190"/>
        <end position="235"/>
    </location>
</feature>
<dbReference type="OMA" id="IAQYSHI"/>
<dbReference type="OrthoDB" id="2187466at2759"/>
<accession>A0A401SUY1</accession>
<dbReference type="EMBL" id="BEZZ01000578">
    <property type="protein sequence ID" value="GCC34217.1"/>
    <property type="molecule type" value="Genomic_DNA"/>
</dbReference>
<gene>
    <name evidence="2" type="ORF">chiPu_0012690</name>
</gene>
<feature type="region of interest" description="Disordered" evidence="1">
    <location>
        <begin position="151"/>
        <end position="172"/>
    </location>
</feature>
<dbReference type="PANTHER" id="PTHR31684">
    <property type="entry name" value="COILED-COIL DOMAIN-CONTAINING PROTEIN 43"/>
    <property type="match status" value="1"/>
</dbReference>
<dbReference type="InterPro" id="IPR037666">
    <property type="entry name" value="CCDC43"/>
</dbReference>
<dbReference type="STRING" id="137246.A0A401SUY1"/>
<reference evidence="2 3" key="1">
    <citation type="journal article" date="2018" name="Nat. Ecol. Evol.">
        <title>Shark genomes provide insights into elasmobranch evolution and the origin of vertebrates.</title>
        <authorList>
            <person name="Hara Y"/>
            <person name="Yamaguchi K"/>
            <person name="Onimaru K"/>
            <person name="Kadota M"/>
            <person name="Koyanagi M"/>
            <person name="Keeley SD"/>
            <person name="Tatsumi K"/>
            <person name="Tanaka K"/>
            <person name="Motone F"/>
            <person name="Kageyama Y"/>
            <person name="Nozu R"/>
            <person name="Adachi N"/>
            <person name="Nishimura O"/>
            <person name="Nakagawa R"/>
            <person name="Tanegashima C"/>
            <person name="Kiyatake I"/>
            <person name="Matsumoto R"/>
            <person name="Murakumo K"/>
            <person name="Nishida K"/>
            <person name="Terakita A"/>
            <person name="Kuratani S"/>
            <person name="Sato K"/>
            <person name="Hyodo S Kuraku.S."/>
        </authorList>
    </citation>
    <scope>NUCLEOTIDE SEQUENCE [LARGE SCALE GENOMIC DNA]</scope>
</reference>
<organism evidence="2 3">
    <name type="scientific">Chiloscyllium punctatum</name>
    <name type="common">Brownbanded bambooshark</name>
    <name type="synonym">Hemiscyllium punctatum</name>
    <dbReference type="NCBI Taxonomy" id="137246"/>
    <lineage>
        <taxon>Eukaryota</taxon>
        <taxon>Metazoa</taxon>
        <taxon>Chordata</taxon>
        <taxon>Craniata</taxon>
        <taxon>Vertebrata</taxon>
        <taxon>Chondrichthyes</taxon>
        <taxon>Elasmobranchii</taxon>
        <taxon>Galeomorphii</taxon>
        <taxon>Galeoidea</taxon>
        <taxon>Orectolobiformes</taxon>
        <taxon>Hemiscylliidae</taxon>
        <taxon>Chiloscyllium</taxon>
    </lineage>
</organism>
<dbReference type="PANTHER" id="PTHR31684:SF2">
    <property type="entry name" value="COILED-COIL DOMAIN-CONTAINING PROTEIN 43"/>
    <property type="match status" value="1"/>
</dbReference>
<feature type="compositionally biased region" description="Basic and acidic residues" evidence="1">
    <location>
        <begin position="190"/>
        <end position="222"/>
    </location>
</feature>